<reference evidence="3" key="2">
    <citation type="submission" date="2020-09" db="EMBL/GenBank/DDBJ databases">
        <authorList>
            <person name="Sun Q."/>
            <person name="Ohkuma M."/>
        </authorList>
    </citation>
    <scope>NUCLEOTIDE SEQUENCE</scope>
    <source>
        <strain evidence="3">JCM 31740</strain>
    </source>
</reference>
<dbReference type="PANTHER" id="PTHR42776">
    <property type="entry name" value="SERINE PEPTIDASE S9 FAMILY MEMBER"/>
    <property type="match status" value="1"/>
</dbReference>
<evidence type="ECO:0000256" key="1">
    <source>
        <dbReference type="ARBA" id="ARBA00022801"/>
    </source>
</evidence>
<dbReference type="GO" id="GO:0004252">
    <property type="term" value="F:serine-type endopeptidase activity"/>
    <property type="evidence" value="ECO:0007669"/>
    <property type="project" value="TreeGrafter"/>
</dbReference>
<dbReference type="InterPro" id="IPR011042">
    <property type="entry name" value="6-blade_b-propeller_TolB-like"/>
</dbReference>
<dbReference type="EMBL" id="BMQS01000020">
    <property type="protein sequence ID" value="GGU01700.1"/>
    <property type="molecule type" value="Genomic_DNA"/>
</dbReference>
<feature type="domain" description="Peptidase S9 prolyl oligopeptidase catalytic" evidence="2">
    <location>
        <begin position="343"/>
        <end position="538"/>
    </location>
</feature>
<proteinExistence type="predicted"/>
<dbReference type="Gene3D" id="3.40.50.1820">
    <property type="entry name" value="alpha/beta hydrolase"/>
    <property type="match status" value="1"/>
</dbReference>
<dbReference type="Gene3D" id="2.120.10.30">
    <property type="entry name" value="TolB, C-terminal domain"/>
    <property type="match status" value="1"/>
</dbReference>
<protein>
    <submittedName>
        <fullName evidence="3">Acylaminoacyl-peptidase</fullName>
    </submittedName>
</protein>
<organism evidence="3 4">
    <name type="scientific">Sulfodiicoccus acidiphilus</name>
    <dbReference type="NCBI Taxonomy" id="1670455"/>
    <lineage>
        <taxon>Archaea</taxon>
        <taxon>Thermoproteota</taxon>
        <taxon>Thermoprotei</taxon>
        <taxon>Sulfolobales</taxon>
        <taxon>Sulfolobaceae</taxon>
        <taxon>Sulfodiicoccus</taxon>
    </lineage>
</organism>
<dbReference type="AlphaFoldDB" id="A0A830H5M2"/>
<keyword evidence="1" id="KW-0378">Hydrolase</keyword>
<sequence>MICRLKAVDYSVLNSRPVLDYDVSRGRVALILWEDEPNAYVQGRKVEVREPEQVRWVGDNLALVADSGGSEKRSIYLYDGSLHELLADGNDNVDPTFVREDRFLFISNRDGRTTHLYLYDGGEVTRLSEGELPVSDPCLSPSGRYVVYSQGVYDNDLFLLDLSSWERRRLSFRGAEDVPASSQCFRGDSILFLSNVSDTSEIGTWDFSSGEVEWLKTARGEKLEAVPYGEGIAYTVNEGGDVSLVVKERKISPGVVVHLKVDEGLYFLRSDSSRDFDLYVYDGEVKRLTDSMAGVTEEFVEPRKVTYTSDGLEIDALLYSRGGEERGVLYLHGGPDWECLNLFSPEVQLLVSRGFKVVCPNYRGSTGRGRKFNHLNDGDLGGGDLRDALRAAELLGERVAVTGASYGGYLTMMAVTKHPERWCAAAAVVPFVNWFTEKELEREVLKQYDEVKMGNDEALLRDRSPIFFVDRIRVPLLLLAGENDPRCPAEETMQVVRKLEELGRRVEYKVYKGEGHGFSKKENYVDSVKRVVEFLDENCRAMNE</sequence>
<evidence type="ECO:0000313" key="4">
    <source>
        <dbReference type="Proteomes" id="UP000616143"/>
    </source>
</evidence>
<dbReference type="Pfam" id="PF00326">
    <property type="entry name" value="Peptidase_S9"/>
    <property type="match status" value="1"/>
</dbReference>
<evidence type="ECO:0000313" key="3">
    <source>
        <dbReference type="EMBL" id="GGU01700.1"/>
    </source>
</evidence>
<dbReference type="Proteomes" id="UP000616143">
    <property type="component" value="Unassembled WGS sequence"/>
</dbReference>
<comment type="caution">
    <text evidence="3">The sequence shown here is derived from an EMBL/GenBank/DDBJ whole genome shotgun (WGS) entry which is preliminary data.</text>
</comment>
<dbReference type="SUPFAM" id="SSF53474">
    <property type="entry name" value="alpha/beta-Hydrolases"/>
    <property type="match status" value="1"/>
</dbReference>
<name>A0A830H5M2_9CREN</name>
<dbReference type="InterPro" id="IPR029058">
    <property type="entry name" value="AB_hydrolase_fold"/>
</dbReference>
<dbReference type="InterPro" id="IPR001375">
    <property type="entry name" value="Peptidase_S9_cat"/>
</dbReference>
<evidence type="ECO:0000259" key="2">
    <source>
        <dbReference type="Pfam" id="PF00326"/>
    </source>
</evidence>
<dbReference type="GO" id="GO:0006508">
    <property type="term" value="P:proteolysis"/>
    <property type="evidence" value="ECO:0007669"/>
    <property type="project" value="InterPro"/>
</dbReference>
<accession>A0A830H5M2</accession>
<reference evidence="3" key="1">
    <citation type="journal article" date="2014" name="Int. J. Syst. Evol. Microbiol.">
        <title>Complete genome sequence of Corynebacterium casei LMG S-19264T (=DSM 44701T), isolated from a smear-ripened cheese.</title>
        <authorList>
            <consortium name="US DOE Joint Genome Institute (JGI-PGF)"/>
            <person name="Walter F."/>
            <person name="Albersmeier A."/>
            <person name="Kalinowski J."/>
            <person name="Ruckert C."/>
        </authorList>
    </citation>
    <scope>NUCLEOTIDE SEQUENCE</scope>
    <source>
        <strain evidence="3">JCM 31740</strain>
    </source>
</reference>
<dbReference type="PANTHER" id="PTHR42776:SF27">
    <property type="entry name" value="DIPEPTIDYL PEPTIDASE FAMILY MEMBER 6"/>
    <property type="match status" value="1"/>
</dbReference>
<gene>
    <name evidence="3" type="ORF">GCM10007116_18600</name>
</gene>
<dbReference type="SUPFAM" id="SSF82171">
    <property type="entry name" value="DPP6 N-terminal domain-like"/>
    <property type="match status" value="1"/>
</dbReference>